<dbReference type="InterPro" id="IPR002919">
    <property type="entry name" value="TIL_dom"/>
</dbReference>
<proteinExistence type="inferred from homology"/>
<feature type="region of interest" description="Disordered" evidence="8">
    <location>
        <begin position="895"/>
        <end position="927"/>
    </location>
</feature>
<dbReference type="CDD" id="cd19941">
    <property type="entry name" value="TIL"/>
    <property type="match status" value="1"/>
</dbReference>
<dbReference type="InterPro" id="IPR014853">
    <property type="entry name" value="VWF/SSPO/ZAN-like_Cys-rich_dom"/>
</dbReference>
<dbReference type="Pfam" id="PF00094">
    <property type="entry name" value="VWD"/>
    <property type="match status" value="1"/>
</dbReference>
<keyword evidence="9" id="KW-1133">Transmembrane helix</keyword>
<feature type="compositionally biased region" description="Basic and acidic residues" evidence="8">
    <location>
        <begin position="916"/>
        <end position="927"/>
    </location>
</feature>
<dbReference type="PROSITE" id="PS51233">
    <property type="entry name" value="VWFD"/>
    <property type="match status" value="1"/>
</dbReference>
<organism evidence="12 13">
    <name type="scientific">Branchiostoma lanceolatum</name>
    <name type="common">Common lancelet</name>
    <name type="synonym">Amphioxus lanceolatum</name>
    <dbReference type="NCBI Taxonomy" id="7740"/>
    <lineage>
        <taxon>Eukaryota</taxon>
        <taxon>Metazoa</taxon>
        <taxon>Chordata</taxon>
        <taxon>Cephalochordata</taxon>
        <taxon>Leptocardii</taxon>
        <taxon>Amphioxiformes</taxon>
        <taxon>Branchiostomatidae</taxon>
        <taxon>Branchiostoma</taxon>
    </lineage>
</organism>
<dbReference type="SUPFAM" id="SSF49785">
    <property type="entry name" value="Galactose-binding domain-like"/>
    <property type="match status" value="2"/>
</dbReference>
<dbReference type="FunFam" id="2.60.120.260:FF:000105">
    <property type="entry name" value="Sushi, von Willebrand factor type A, EGF and pentraxin domain-containing protein 1"/>
    <property type="match status" value="2"/>
</dbReference>
<dbReference type="SUPFAM" id="SSF57567">
    <property type="entry name" value="Serine protease inhibitors"/>
    <property type="match status" value="1"/>
</dbReference>
<evidence type="ECO:0000256" key="2">
    <source>
        <dbReference type="ARBA" id="ARBA00010147"/>
    </source>
</evidence>
<name>A0A8J9ZD67_BRALA</name>
<dbReference type="FunFam" id="2.10.25.10:FF:000055">
    <property type="entry name" value="alpha-tectorin isoform X1"/>
    <property type="match status" value="1"/>
</dbReference>
<evidence type="ECO:0000313" key="12">
    <source>
        <dbReference type="EMBL" id="CAH1252404.1"/>
    </source>
</evidence>
<feature type="domain" description="VWFD" evidence="11">
    <location>
        <begin position="315"/>
        <end position="491"/>
    </location>
</feature>
<accession>A0A8J9ZD67</accession>
<comment type="subunit">
    <text evidence="3">Homotrimer.</text>
</comment>
<keyword evidence="5" id="KW-0430">Lectin</keyword>
<dbReference type="PANTHER" id="PTHR45713">
    <property type="entry name" value="FTP DOMAIN-CONTAINING PROTEIN"/>
    <property type="match status" value="1"/>
</dbReference>
<dbReference type="Gene3D" id="2.10.25.10">
    <property type="entry name" value="Laminin"/>
    <property type="match status" value="1"/>
</dbReference>
<reference evidence="12" key="1">
    <citation type="submission" date="2022-01" db="EMBL/GenBank/DDBJ databases">
        <authorList>
            <person name="Braso-Vives M."/>
        </authorList>
    </citation>
    <scope>NUCLEOTIDE SEQUENCE</scope>
</reference>
<evidence type="ECO:0000256" key="3">
    <source>
        <dbReference type="ARBA" id="ARBA00011233"/>
    </source>
</evidence>
<evidence type="ECO:0000256" key="9">
    <source>
        <dbReference type="SAM" id="Phobius"/>
    </source>
</evidence>
<evidence type="ECO:0000256" key="1">
    <source>
        <dbReference type="ARBA" id="ARBA00002219"/>
    </source>
</evidence>
<sequence length="927" mass="101404">MSGSCTSGPWWVALVLVVAAAKVTAQGSNVALFQPVNQTSTRLERGYGAASHGVDGNTATDFWALSCTHTKDVPGSDNPAWWVDLGQSFFVGRVVIYNRQDCCWERINPFNIQIGDSEQVTENPKCGSDHEFVENQPSITVSCPGMRGRYVGVRLPGPMRILTLCEVQVYPDVNVALGKPAFETSVEFGGVAGRAVDGNTNTNWYNNSCTHTQDQSNPSWWVDLGKSVAINGVVIFNRQDCCAGRLNPFEIQIGDSSEVGTNPKCVGEYRIALNQSSITIVCPGMKGRYVGVLLPGVHLTLTLCEVQVWTNLDVGICGAWGDPHYYPFDGGEHHFQGPCRYTFAADCGSSRDFNVTTQNVPIPWNPSYSSVREVYVEAHGFVVGVLQGRAVTVNGRPYSLPISLRTGGLIEVSLTGLFVRVLLANLGVEIFFDGIDRVKVEVPDNYRGQMCGLCGNFNGNTSDDYRTPDGTVVGDWTTFGDSWLTDSDTCMDSAANGRKKRQSGPELTLPSGCSDDLQAAAESADSCGLLKDSNGPFAVCHGTVDPDTYFNTCVFDICALNGNTIALCSNLAAYVDACRAAGVPPFSWRTEERCSEVCPLNSTFSTCASYCPATCRNPNADEQCYLGCGEGCECDPGFLLSGKMCVPEEQCGCDDGVGRYYIIGERWSEDGRSCVCEAGNTTTCVECDEAEGYRLMRRDGVWGCHCVEDRCNEKFRWLEVFATRKNTGQTVYDAWKAASNEKVLHKRCPVVDIWESLDIKRVRVVLESSSGDLLKELIFNGRNTDRFSWFTKSNLLKSPWIDVYTEQQNFFSIEGFQIDKRNHQSKVDFILLHSEHYGIADRMVIYIDTPKDVKCGSVGIPSGAAVGPSVGFAMAMVFLNLVFVLMNNMGGLVSTSKKRDDDDVGLDDYDYQASGRTDKTGNADTKA</sequence>
<dbReference type="Gene3D" id="2.60.120.260">
    <property type="entry name" value="Galactose-binding domain-like"/>
    <property type="match status" value="2"/>
</dbReference>
<dbReference type="Proteomes" id="UP000838412">
    <property type="component" value="Chromosome 19"/>
</dbReference>
<dbReference type="OrthoDB" id="5945029at2759"/>
<dbReference type="InterPro" id="IPR036084">
    <property type="entry name" value="Ser_inhib-like_sf"/>
</dbReference>
<dbReference type="AlphaFoldDB" id="A0A8J9ZD67"/>
<feature type="chain" id="PRO_5035474044" evidence="10">
    <location>
        <begin position="26"/>
        <end position="927"/>
    </location>
</feature>
<dbReference type="GO" id="GO:0001868">
    <property type="term" value="P:regulation of complement activation, lectin pathway"/>
    <property type="evidence" value="ECO:0007669"/>
    <property type="project" value="UniProtKB-ARBA"/>
</dbReference>
<dbReference type="Pfam" id="PF01826">
    <property type="entry name" value="TIL"/>
    <property type="match status" value="1"/>
</dbReference>
<protein>
    <submittedName>
        <fullName evidence="12">ZAN protein</fullName>
    </submittedName>
</protein>
<dbReference type="SMART" id="SM00216">
    <property type="entry name" value="VWD"/>
    <property type="match status" value="1"/>
</dbReference>
<dbReference type="SMART" id="SM00832">
    <property type="entry name" value="C8"/>
    <property type="match status" value="1"/>
</dbReference>
<dbReference type="GO" id="GO:0010185">
    <property type="term" value="P:regulation of cellular defense response"/>
    <property type="evidence" value="ECO:0007669"/>
    <property type="project" value="UniProtKB-ARBA"/>
</dbReference>
<dbReference type="Pfam" id="PF22633">
    <property type="entry name" value="F5_F8_type_C_2"/>
    <property type="match status" value="2"/>
</dbReference>
<comment type="similarity">
    <text evidence="2">Belongs to the fucolectin family.</text>
</comment>
<evidence type="ECO:0000256" key="5">
    <source>
        <dbReference type="ARBA" id="ARBA00022734"/>
    </source>
</evidence>
<evidence type="ECO:0000256" key="10">
    <source>
        <dbReference type="SAM" id="SignalP"/>
    </source>
</evidence>
<dbReference type="InterPro" id="IPR051941">
    <property type="entry name" value="BG_Antigen-Binding_Lectin"/>
</dbReference>
<dbReference type="PANTHER" id="PTHR45713:SF6">
    <property type="entry name" value="F5_8 TYPE C DOMAIN-CONTAINING PROTEIN"/>
    <property type="match status" value="1"/>
</dbReference>
<keyword evidence="13" id="KW-1185">Reference proteome</keyword>
<keyword evidence="10" id="KW-0732">Signal</keyword>
<evidence type="ECO:0000256" key="8">
    <source>
        <dbReference type="SAM" id="MobiDB-lite"/>
    </source>
</evidence>
<comment type="function">
    <text evidence="1">Acts as a defensive agent. Recognizes blood group fucosylated oligosaccharides including A, B, H and Lewis B-type antigens. Does not recognize Lewis A antigen and has low affinity for monovalent haptens.</text>
</comment>
<keyword evidence="4" id="KW-0479">Metal-binding</keyword>
<evidence type="ECO:0000259" key="11">
    <source>
        <dbReference type="PROSITE" id="PS51233"/>
    </source>
</evidence>
<dbReference type="InterPro" id="IPR006585">
    <property type="entry name" value="FTP1"/>
</dbReference>
<keyword evidence="9" id="KW-0472">Membrane</keyword>
<dbReference type="GO" id="GO:0046872">
    <property type="term" value="F:metal ion binding"/>
    <property type="evidence" value="ECO:0007669"/>
    <property type="project" value="UniProtKB-KW"/>
</dbReference>
<dbReference type="Pfam" id="PF08742">
    <property type="entry name" value="C8"/>
    <property type="match status" value="1"/>
</dbReference>
<feature type="transmembrane region" description="Helical" evidence="9">
    <location>
        <begin position="870"/>
        <end position="889"/>
    </location>
</feature>
<feature type="signal peptide" evidence="10">
    <location>
        <begin position="1"/>
        <end position="25"/>
    </location>
</feature>
<evidence type="ECO:0000256" key="7">
    <source>
        <dbReference type="ARBA" id="ARBA00023157"/>
    </source>
</evidence>
<evidence type="ECO:0000256" key="4">
    <source>
        <dbReference type="ARBA" id="ARBA00022723"/>
    </source>
</evidence>
<evidence type="ECO:0000256" key="6">
    <source>
        <dbReference type="ARBA" id="ARBA00022837"/>
    </source>
</evidence>
<keyword evidence="7" id="KW-1015">Disulfide bond</keyword>
<keyword evidence="9" id="KW-0812">Transmembrane</keyword>
<dbReference type="InterPro" id="IPR001846">
    <property type="entry name" value="VWF_type-D"/>
</dbReference>
<gene>
    <name evidence="12" type="primary">ZAN</name>
    <name evidence="12" type="ORF">BLAG_LOCUS12488</name>
</gene>
<dbReference type="GO" id="GO:0042806">
    <property type="term" value="F:fucose binding"/>
    <property type="evidence" value="ECO:0007669"/>
    <property type="project" value="UniProtKB-ARBA"/>
</dbReference>
<keyword evidence="6" id="KW-0106">Calcium</keyword>
<dbReference type="InterPro" id="IPR008979">
    <property type="entry name" value="Galactose-bd-like_sf"/>
</dbReference>
<dbReference type="SMART" id="SM00607">
    <property type="entry name" value="FTP"/>
    <property type="match status" value="2"/>
</dbReference>
<evidence type="ECO:0000313" key="13">
    <source>
        <dbReference type="Proteomes" id="UP000838412"/>
    </source>
</evidence>
<dbReference type="EMBL" id="OV696704">
    <property type="protein sequence ID" value="CAH1252404.1"/>
    <property type="molecule type" value="Genomic_DNA"/>
</dbReference>